<dbReference type="SUPFAM" id="SSF57667">
    <property type="entry name" value="beta-beta-alpha zinc fingers"/>
    <property type="match status" value="1"/>
</dbReference>
<dbReference type="GO" id="GO:0008270">
    <property type="term" value="F:zinc ion binding"/>
    <property type="evidence" value="ECO:0007669"/>
    <property type="project" value="UniProtKB-KW"/>
</dbReference>
<evidence type="ECO:0000256" key="9">
    <source>
        <dbReference type="SAM" id="MobiDB-lite"/>
    </source>
</evidence>
<feature type="region of interest" description="Disordered" evidence="9">
    <location>
        <begin position="108"/>
        <end position="128"/>
    </location>
</feature>
<evidence type="ECO:0000256" key="1">
    <source>
        <dbReference type="ARBA" id="ARBA00004123"/>
    </source>
</evidence>
<evidence type="ECO:0000313" key="12">
    <source>
        <dbReference type="Proteomes" id="UP000317650"/>
    </source>
</evidence>
<proteinExistence type="predicted"/>
<organism evidence="11 12">
    <name type="scientific">Musa balbisiana</name>
    <name type="common">Banana</name>
    <dbReference type="NCBI Taxonomy" id="52838"/>
    <lineage>
        <taxon>Eukaryota</taxon>
        <taxon>Viridiplantae</taxon>
        <taxon>Streptophyta</taxon>
        <taxon>Embryophyta</taxon>
        <taxon>Tracheophyta</taxon>
        <taxon>Spermatophyta</taxon>
        <taxon>Magnoliopsida</taxon>
        <taxon>Liliopsida</taxon>
        <taxon>Zingiberales</taxon>
        <taxon>Musaceae</taxon>
        <taxon>Musa</taxon>
    </lineage>
</organism>
<sequence>MEQARCWMRMTSGPRLSTQIPGLIVGSACNESWEEKAFAEDTAGHLGGCVWPPRSYSCSFCRREFRSAQALGGHMNVHRRDRANLRQSASLSEEAAEEQHQPQVSPLALGAAANPNPSSGVLASPVSPRVPAPVTTRRIWIGDTLFSPSLSSSTTREDVKEYSLLSTTTPLDLLLVPELKLRAEDLGSKEFGLRRWRDIQVCDEEANRKKRRRCDHPTPAFFLRASSAEQQQDRFEVLNPITVEDLDLELRLGDAPLKTK</sequence>
<dbReference type="Pfam" id="PF13912">
    <property type="entry name" value="zf-C2H2_6"/>
    <property type="match status" value="1"/>
</dbReference>
<evidence type="ECO:0000256" key="6">
    <source>
        <dbReference type="ARBA" id="ARBA00023163"/>
    </source>
</evidence>
<evidence type="ECO:0000256" key="7">
    <source>
        <dbReference type="ARBA" id="ARBA00023242"/>
    </source>
</evidence>
<evidence type="ECO:0000256" key="3">
    <source>
        <dbReference type="ARBA" id="ARBA00022771"/>
    </source>
</evidence>
<dbReference type="GO" id="GO:0005634">
    <property type="term" value="C:nucleus"/>
    <property type="evidence" value="ECO:0007669"/>
    <property type="project" value="UniProtKB-SubCell"/>
</dbReference>
<evidence type="ECO:0000256" key="2">
    <source>
        <dbReference type="ARBA" id="ARBA00022723"/>
    </source>
</evidence>
<reference evidence="11 12" key="1">
    <citation type="journal article" date="2019" name="Nat. Plants">
        <title>Genome sequencing of Musa balbisiana reveals subgenome evolution and function divergence in polyploid bananas.</title>
        <authorList>
            <person name="Yao X."/>
        </authorList>
    </citation>
    <scope>NUCLEOTIDE SEQUENCE [LARGE SCALE GENOMIC DNA]</scope>
    <source>
        <strain evidence="12">cv. DH-PKW</strain>
        <tissue evidence="11">Leaves</tissue>
    </source>
</reference>
<accession>A0A4S8K5C0</accession>
<protein>
    <recommendedName>
        <fullName evidence="10">C2H2-type domain-containing protein</fullName>
    </recommendedName>
</protein>
<keyword evidence="3 8" id="KW-0863">Zinc-finger</keyword>
<keyword evidence="4" id="KW-0862">Zinc</keyword>
<evidence type="ECO:0000256" key="8">
    <source>
        <dbReference type="PROSITE-ProRule" id="PRU00042"/>
    </source>
</evidence>
<dbReference type="InterPro" id="IPR036236">
    <property type="entry name" value="Znf_C2H2_sf"/>
</dbReference>
<name>A0A4S8K5C0_MUSBA</name>
<dbReference type="PROSITE" id="PS51257">
    <property type="entry name" value="PROKAR_LIPOPROTEIN"/>
    <property type="match status" value="1"/>
</dbReference>
<dbReference type="PROSITE" id="PS50157">
    <property type="entry name" value="ZINC_FINGER_C2H2_2"/>
    <property type="match status" value="1"/>
</dbReference>
<dbReference type="SMART" id="SM00355">
    <property type="entry name" value="ZnF_C2H2"/>
    <property type="match status" value="1"/>
</dbReference>
<dbReference type="EMBL" id="PYDT01000002">
    <property type="protein sequence ID" value="THU70066.1"/>
    <property type="molecule type" value="Genomic_DNA"/>
</dbReference>
<keyword evidence="12" id="KW-1185">Reference proteome</keyword>
<evidence type="ECO:0000256" key="4">
    <source>
        <dbReference type="ARBA" id="ARBA00022833"/>
    </source>
</evidence>
<comment type="caution">
    <text evidence="11">The sequence shown here is derived from an EMBL/GenBank/DDBJ whole genome shotgun (WGS) entry which is preliminary data.</text>
</comment>
<dbReference type="PANTHER" id="PTHR45801:SF5">
    <property type="entry name" value="OS05G0286100 PROTEIN"/>
    <property type="match status" value="1"/>
</dbReference>
<evidence type="ECO:0000313" key="11">
    <source>
        <dbReference type="EMBL" id="THU70066.1"/>
    </source>
</evidence>
<feature type="domain" description="C2H2-type" evidence="10">
    <location>
        <begin position="56"/>
        <end position="83"/>
    </location>
</feature>
<keyword evidence="5" id="KW-0805">Transcription regulation</keyword>
<keyword evidence="7" id="KW-0539">Nucleus</keyword>
<dbReference type="InterPro" id="IPR052426">
    <property type="entry name" value="Plant_dev_regulator"/>
</dbReference>
<evidence type="ECO:0000259" key="10">
    <source>
        <dbReference type="PROSITE" id="PS50157"/>
    </source>
</evidence>
<dbReference type="PANTHER" id="PTHR45801">
    <property type="entry name" value="OS07G0101800 PROTEIN"/>
    <property type="match status" value="1"/>
</dbReference>
<dbReference type="PROSITE" id="PS00028">
    <property type="entry name" value="ZINC_FINGER_C2H2_1"/>
    <property type="match status" value="1"/>
</dbReference>
<dbReference type="Gene3D" id="3.30.160.60">
    <property type="entry name" value="Classic Zinc Finger"/>
    <property type="match status" value="1"/>
</dbReference>
<dbReference type="Proteomes" id="UP000317650">
    <property type="component" value="Chromosome 8"/>
</dbReference>
<comment type="subcellular location">
    <subcellularLocation>
        <location evidence="1">Nucleus</location>
    </subcellularLocation>
</comment>
<gene>
    <name evidence="11" type="ORF">C4D60_Mb08t21120</name>
</gene>
<evidence type="ECO:0000256" key="5">
    <source>
        <dbReference type="ARBA" id="ARBA00023015"/>
    </source>
</evidence>
<keyword evidence="6" id="KW-0804">Transcription</keyword>
<dbReference type="AlphaFoldDB" id="A0A4S8K5C0"/>
<keyword evidence="2" id="KW-0479">Metal-binding</keyword>
<dbReference type="InterPro" id="IPR013087">
    <property type="entry name" value="Znf_C2H2_type"/>
</dbReference>